<dbReference type="PANTHER" id="PTHR46910:SF37">
    <property type="entry name" value="ZN(II)2CYS6 TRANSCRIPTION FACTOR (EUROFUNG)"/>
    <property type="match status" value="1"/>
</dbReference>
<dbReference type="GO" id="GO:0006351">
    <property type="term" value="P:DNA-templated transcription"/>
    <property type="evidence" value="ECO:0007669"/>
    <property type="project" value="InterPro"/>
</dbReference>
<dbReference type="GO" id="GO:0008270">
    <property type="term" value="F:zinc ion binding"/>
    <property type="evidence" value="ECO:0007669"/>
    <property type="project" value="InterPro"/>
</dbReference>
<keyword evidence="8" id="KW-1185">Reference proteome</keyword>
<accession>A0AA39GF42</accession>
<keyword evidence="2" id="KW-0805">Transcription regulation</keyword>
<evidence type="ECO:0000256" key="4">
    <source>
        <dbReference type="ARBA" id="ARBA00023163"/>
    </source>
</evidence>
<dbReference type="EMBL" id="JAPDFR010000005">
    <property type="protein sequence ID" value="KAK0386185.1"/>
    <property type="molecule type" value="Genomic_DNA"/>
</dbReference>
<feature type="domain" description="Xylanolytic transcriptional activator regulatory" evidence="6">
    <location>
        <begin position="72"/>
        <end position="145"/>
    </location>
</feature>
<dbReference type="AlphaFoldDB" id="A0AA39GF42"/>
<keyword evidence="3" id="KW-0238">DNA-binding</keyword>
<evidence type="ECO:0000313" key="7">
    <source>
        <dbReference type="EMBL" id="KAK0386185.1"/>
    </source>
</evidence>
<dbReference type="InterPro" id="IPR007219">
    <property type="entry name" value="XnlR_reg_dom"/>
</dbReference>
<proteinExistence type="predicted"/>
<evidence type="ECO:0000256" key="5">
    <source>
        <dbReference type="ARBA" id="ARBA00023242"/>
    </source>
</evidence>
<comment type="subcellular location">
    <subcellularLocation>
        <location evidence="1">Nucleus</location>
    </subcellularLocation>
</comment>
<keyword evidence="4" id="KW-0804">Transcription</keyword>
<protein>
    <recommendedName>
        <fullName evidence="6">Xylanolytic transcriptional activator regulatory domain-containing protein</fullName>
    </recommendedName>
</protein>
<evidence type="ECO:0000259" key="6">
    <source>
        <dbReference type="SMART" id="SM00906"/>
    </source>
</evidence>
<dbReference type="GO" id="GO:0003677">
    <property type="term" value="F:DNA binding"/>
    <property type="evidence" value="ECO:0007669"/>
    <property type="project" value="UniProtKB-KW"/>
</dbReference>
<reference evidence="7" key="1">
    <citation type="submission" date="2022-10" db="EMBL/GenBank/DDBJ databases">
        <title>Determination and structural analysis of whole genome sequence of Sarocladium strictum F4-1.</title>
        <authorList>
            <person name="Hu L."/>
            <person name="Jiang Y."/>
        </authorList>
    </citation>
    <scope>NUCLEOTIDE SEQUENCE</scope>
    <source>
        <strain evidence="7">F4-1</strain>
    </source>
</reference>
<evidence type="ECO:0000256" key="2">
    <source>
        <dbReference type="ARBA" id="ARBA00023015"/>
    </source>
</evidence>
<dbReference type="Proteomes" id="UP001175261">
    <property type="component" value="Unassembled WGS sequence"/>
</dbReference>
<evidence type="ECO:0000256" key="3">
    <source>
        <dbReference type="ARBA" id="ARBA00023125"/>
    </source>
</evidence>
<sequence>MNISMGVDHITMVLARYQNSWPQDPQVTVAECLRKAQSVMSNLIMTDADLAIIQVVLGLVVLFIGTPDPRPSLGLIATAIKLAHVMKLNRQEGYYWLTPSELAQRRRVSWVAYILDRDISLRTRQPPVQHDLALDVDLPDEMGDPDGAGIGTASWSEARLTNICTYTSGLVRLSADSVLEIQSTFPELDQELKEKASFFSDQLSQQANHEELKKISCNAWAELNGRLMATA</sequence>
<keyword evidence="5" id="KW-0539">Nucleus</keyword>
<dbReference type="CDD" id="cd12148">
    <property type="entry name" value="fungal_TF_MHR"/>
    <property type="match status" value="1"/>
</dbReference>
<gene>
    <name evidence="7" type="ORF">NLU13_6022</name>
</gene>
<dbReference type="GO" id="GO:0005634">
    <property type="term" value="C:nucleus"/>
    <property type="evidence" value="ECO:0007669"/>
    <property type="project" value="UniProtKB-SubCell"/>
</dbReference>
<dbReference type="SMART" id="SM00906">
    <property type="entry name" value="Fungal_trans"/>
    <property type="match status" value="1"/>
</dbReference>
<dbReference type="GO" id="GO:0003700">
    <property type="term" value="F:DNA-binding transcription factor activity"/>
    <property type="evidence" value="ECO:0007669"/>
    <property type="project" value="InterPro"/>
</dbReference>
<name>A0AA39GF42_SARSR</name>
<comment type="caution">
    <text evidence="7">The sequence shown here is derived from an EMBL/GenBank/DDBJ whole genome shotgun (WGS) entry which is preliminary data.</text>
</comment>
<dbReference type="PANTHER" id="PTHR46910">
    <property type="entry name" value="TRANSCRIPTION FACTOR PDR1"/>
    <property type="match status" value="1"/>
</dbReference>
<dbReference type="InterPro" id="IPR050987">
    <property type="entry name" value="AtrR-like"/>
</dbReference>
<organism evidence="7 8">
    <name type="scientific">Sarocladium strictum</name>
    <name type="common">Black bundle disease fungus</name>
    <name type="synonym">Acremonium strictum</name>
    <dbReference type="NCBI Taxonomy" id="5046"/>
    <lineage>
        <taxon>Eukaryota</taxon>
        <taxon>Fungi</taxon>
        <taxon>Dikarya</taxon>
        <taxon>Ascomycota</taxon>
        <taxon>Pezizomycotina</taxon>
        <taxon>Sordariomycetes</taxon>
        <taxon>Hypocreomycetidae</taxon>
        <taxon>Hypocreales</taxon>
        <taxon>Sarocladiaceae</taxon>
        <taxon>Sarocladium</taxon>
    </lineage>
</organism>
<evidence type="ECO:0000313" key="8">
    <source>
        <dbReference type="Proteomes" id="UP001175261"/>
    </source>
</evidence>
<evidence type="ECO:0000256" key="1">
    <source>
        <dbReference type="ARBA" id="ARBA00004123"/>
    </source>
</evidence>
<dbReference type="Pfam" id="PF04082">
    <property type="entry name" value="Fungal_trans"/>
    <property type="match status" value="1"/>
</dbReference>